<gene>
    <name evidence="1" type="ORF">PAXRUDRAFT_179198</name>
</gene>
<evidence type="ECO:0000313" key="2">
    <source>
        <dbReference type="Proteomes" id="UP000054538"/>
    </source>
</evidence>
<evidence type="ECO:0000313" key="1">
    <source>
        <dbReference type="EMBL" id="KIK73127.1"/>
    </source>
</evidence>
<accession>A0A0D0BNG2</accession>
<keyword evidence="2" id="KW-1185">Reference proteome</keyword>
<dbReference type="HOGENOM" id="CLU_2628624_0_0_1"/>
<name>A0A0D0BNG2_9AGAM</name>
<dbReference type="EMBL" id="KN830078">
    <property type="protein sequence ID" value="KIK73127.1"/>
    <property type="molecule type" value="Genomic_DNA"/>
</dbReference>
<organism evidence="1 2">
    <name type="scientific">Paxillus rubicundulus Ve08.2h10</name>
    <dbReference type="NCBI Taxonomy" id="930991"/>
    <lineage>
        <taxon>Eukaryota</taxon>
        <taxon>Fungi</taxon>
        <taxon>Dikarya</taxon>
        <taxon>Basidiomycota</taxon>
        <taxon>Agaricomycotina</taxon>
        <taxon>Agaricomycetes</taxon>
        <taxon>Agaricomycetidae</taxon>
        <taxon>Boletales</taxon>
        <taxon>Paxilineae</taxon>
        <taxon>Paxillaceae</taxon>
        <taxon>Paxillus</taxon>
    </lineage>
</organism>
<proteinExistence type="predicted"/>
<dbReference type="InParanoid" id="A0A0D0BNG2"/>
<dbReference type="Proteomes" id="UP000054538">
    <property type="component" value="Unassembled WGS sequence"/>
</dbReference>
<reference evidence="2" key="2">
    <citation type="submission" date="2015-01" db="EMBL/GenBank/DDBJ databases">
        <title>Evolutionary Origins and Diversification of the Mycorrhizal Mutualists.</title>
        <authorList>
            <consortium name="DOE Joint Genome Institute"/>
            <consortium name="Mycorrhizal Genomics Consortium"/>
            <person name="Kohler A."/>
            <person name="Kuo A."/>
            <person name="Nagy L.G."/>
            <person name="Floudas D."/>
            <person name="Copeland A."/>
            <person name="Barry K.W."/>
            <person name="Cichocki N."/>
            <person name="Veneault-Fourrey C."/>
            <person name="LaButti K."/>
            <person name="Lindquist E.A."/>
            <person name="Lipzen A."/>
            <person name="Lundell T."/>
            <person name="Morin E."/>
            <person name="Murat C."/>
            <person name="Riley R."/>
            <person name="Ohm R."/>
            <person name="Sun H."/>
            <person name="Tunlid A."/>
            <person name="Henrissat B."/>
            <person name="Grigoriev I.V."/>
            <person name="Hibbett D.S."/>
            <person name="Martin F."/>
        </authorList>
    </citation>
    <scope>NUCLEOTIDE SEQUENCE [LARGE SCALE GENOMIC DNA]</scope>
    <source>
        <strain evidence="2">Ve08.2h10</strain>
    </source>
</reference>
<feature type="non-terminal residue" evidence="1">
    <location>
        <position position="1"/>
    </location>
</feature>
<dbReference type="AlphaFoldDB" id="A0A0D0BNG2"/>
<sequence>LAFSMTINKSQGQSVKYVGLDLIISCVAQVNFAPPEPTPDQIHFPPIPKSAFPPYHLSAFLPYHLSDFLIFCLSLFYP</sequence>
<reference evidence="1 2" key="1">
    <citation type="submission" date="2014-04" db="EMBL/GenBank/DDBJ databases">
        <authorList>
            <consortium name="DOE Joint Genome Institute"/>
            <person name="Kuo A."/>
            <person name="Kohler A."/>
            <person name="Jargeat P."/>
            <person name="Nagy L.G."/>
            <person name="Floudas D."/>
            <person name="Copeland A."/>
            <person name="Barry K.W."/>
            <person name="Cichocki N."/>
            <person name="Veneault-Fourrey C."/>
            <person name="LaButti K."/>
            <person name="Lindquist E.A."/>
            <person name="Lipzen A."/>
            <person name="Lundell T."/>
            <person name="Morin E."/>
            <person name="Murat C."/>
            <person name="Sun H."/>
            <person name="Tunlid A."/>
            <person name="Henrissat B."/>
            <person name="Grigoriev I.V."/>
            <person name="Hibbett D.S."/>
            <person name="Martin F."/>
            <person name="Nordberg H.P."/>
            <person name="Cantor M.N."/>
            <person name="Hua S.X."/>
        </authorList>
    </citation>
    <scope>NUCLEOTIDE SEQUENCE [LARGE SCALE GENOMIC DNA]</scope>
    <source>
        <strain evidence="1 2">Ve08.2h10</strain>
    </source>
</reference>
<protein>
    <submittedName>
        <fullName evidence="1">Uncharacterized protein</fullName>
    </submittedName>
</protein>